<keyword evidence="1" id="KW-0812">Transmembrane</keyword>
<sequence>MHWVFRISFALLFAFFGALLGPLLGWSWLLTAGIVFCLSLIIMVWLGDNYHLPKF</sequence>
<name>A0A0G1JNV8_9BACT</name>
<accession>A0A0G1JNV8</accession>
<comment type="caution">
    <text evidence="2">The sequence shown here is derived from an EMBL/GenBank/DDBJ whole genome shotgun (WGS) entry which is preliminary data.</text>
</comment>
<keyword evidence="1" id="KW-1133">Transmembrane helix</keyword>
<dbReference type="STRING" id="1618384.UW68_C0018G0007"/>
<organism evidence="2 3">
    <name type="scientific">Candidatus Collierbacteria bacterium GW2011_GWB1_44_6</name>
    <dbReference type="NCBI Taxonomy" id="1618384"/>
    <lineage>
        <taxon>Bacteria</taxon>
        <taxon>Candidatus Collieribacteriota</taxon>
    </lineage>
</organism>
<keyword evidence="1" id="KW-0472">Membrane</keyword>
<dbReference type="AlphaFoldDB" id="A0A0G1JNV8"/>
<protein>
    <submittedName>
        <fullName evidence="2">Uncharacterized protein</fullName>
    </submittedName>
</protein>
<feature type="transmembrane region" description="Helical" evidence="1">
    <location>
        <begin position="30"/>
        <end position="47"/>
    </location>
</feature>
<evidence type="ECO:0000256" key="1">
    <source>
        <dbReference type="SAM" id="Phobius"/>
    </source>
</evidence>
<dbReference type="Proteomes" id="UP000034835">
    <property type="component" value="Unassembled WGS sequence"/>
</dbReference>
<feature type="transmembrane region" description="Helical" evidence="1">
    <location>
        <begin position="7"/>
        <end position="24"/>
    </location>
</feature>
<evidence type="ECO:0000313" key="3">
    <source>
        <dbReference type="Proteomes" id="UP000034835"/>
    </source>
</evidence>
<reference evidence="2 3" key="1">
    <citation type="journal article" date="2015" name="Nature">
        <title>rRNA introns, odd ribosomes, and small enigmatic genomes across a large radiation of phyla.</title>
        <authorList>
            <person name="Brown C.T."/>
            <person name="Hug L.A."/>
            <person name="Thomas B.C."/>
            <person name="Sharon I."/>
            <person name="Castelle C.J."/>
            <person name="Singh A."/>
            <person name="Wilkins M.J."/>
            <person name="Williams K.H."/>
            <person name="Banfield J.F."/>
        </authorList>
    </citation>
    <scope>NUCLEOTIDE SEQUENCE [LARGE SCALE GENOMIC DNA]</scope>
</reference>
<dbReference type="EMBL" id="LCJG01000018">
    <property type="protein sequence ID" value="KKT73033.1"/>
    <property type="molecule type" value="Genomic_DNA"/>
</dbReference>
<evidence type="ECO:0000313" key="2">
    <source>
        <dbReference type="EMBL" id="KKT73033.1"/>
    </source>
</evidence>
<proteinExistence type="predicted"/>
<gene>
    <name evidence="2" type="ORF">UW68_C0018G0007</name>
</gene>